<feature type="binding site" evidence="6">
    <location>
        <position position="86"/>
    </location>
    <ligand>
        <name>Mg(2+)</name>
        <dbReference type="ChEBI" id="CHEBI:18420"/>
        <label>1</label>
        <note>catalytic</note>
    </ligand>
</feature>
<dbReference type="PANTHER" id="PTHR20854:SF4">
    <property type="entry name" value="INOSITOL-1-MONOPHOSPHATASE-RELATED"/>
    <property type="match status" value="1"/>
</dbReference>
<evidence type="ECO:0000313" key="9">
    <source>
        <dbReference type="Proteomes" id="UP000606463"/>
    </source>
</evidence>
<feature type="binding site" evidence="6">
    <location>
        <position position="87"/>
    </location>
    <ligand>
        <name>Mg(2+)</name>
        <dbReference type="ChEBI" id="CHEBI:18420"/>
        <label>1</label>
        <note>catalytic</note>
    </ligand>
</feature>
<dbReference type="PRINTS" id="PR00377">
    <property type="entry name" value="IMPHPHTASES"/>
</dbReference>
<dbReference type="InterPro" id="IPR033942">
    <property type="entry name" value="IMPase"/>
</dbReference>
<feature type="binding site" evidence="6">
    <location>
        <position position="69"/>
    </location>
    <ligand>
        <name>Mg(2+)</name>
        <dbReference type="ChEBI" id="CHEBI:18420"/>
        <label>1</label>
        <note>catalytic</note>
    </ligand>
</feature>
<dbReference type="InterPro" id="IPR000760">
    <property type="entry name" value="Inositol_monophosphatase-like"/>
</dbReference>
<feature type="binding site" evidence="6">
    <location>
        <position position="84"/>
    </location>
    <ligand>
        <name>Mg(2+)</name>
        <dbReference type="ChEBI" id="CHEBI:18420"/>
        <label>1</label>
        <note>catalytic</note>
    </ligand>
</feature>
<dbReference type="GO" id="GO:0007165">
    <property type="term" value="P:signal transduction"/>
    <property type="evidence" value="ECO:0007669"/>
    <property type="project" value="TreeGrafter"/>
</dbReference>
<sequence length="264" mass="29684">MELDRLLTVAKESALIGGQVLRENFGKVKTEEIEEKGPNDFVSFVDRKAEERIRDYLKVKFPEFSILGEEGGLEEKGNLFWVIDPLDGTKNFLAGFPIFGVSVALVDAEKNFQPLVGAVYLPYWGNLYYASIGSGAFKDGKPIKVNANKKELKKCFFCCGFPSRAKRDLNLYCEIMLRIFGKVASLRRPGASAVDLVYVAEGIFDGTFEFELKLWDVAAGSLIVREAGGKVEWLNFNTTDWRLDLVASVPQFFDEIKAEVERHL</sequence>
<dbReference type="SUPFAM" id="SSF56655">
    <property type="entry name" value="Carbohydrate phosphatase"/>
    <property type="match status" value="1"/>
</dbReference>
<gene>
    <name evidence="8" type="ORF">EYH37_01565</name>
</gene>
<dbReference type="GO" id="GO:0046872">
    <property type="term" value="F:metal ion binding"/>
    <property type="evidence" value="ECO:0007669"/>
    <property type="project" value="UniProtKB-KW"/>
</dbReference>
<evidence type="ECO:0000256" key="2">
    <source>
        <dbReference type="ARBA" id="ARBA00001946"/>
    </source>
</evidence>
<evidence type="ECO:0000256" key="4">
    <source>
        <dbReference type="ARBA" id="ARBA00022801"/>
    </source>
</evidence>
<dbReference type="EC" id="3.1.3.25" evidence="7"/>
<dbReference type="Pfam" id="PF00459">
    <property type="entry name" value="Inositol_P"/>
    <property type="match status" value="1"/>
</dbReference>
<evidence type="ECO:0000256" key="3">
    <source>
        <dbReference type="ARBA" id="ARBA00022723"/>
    </source>
</evidence>
<protein>
    <recommendedName>
        <fullName evidence="7">Inositol-1-monophosphatase</fullName>
        <ecNumber evidence="7">3.1.3.25</ecNumber>
    </recommendedName>
</protein>
<dbReference type="PROSITE" id="PS00630">
    <property type="entry name" value="IMP_2"/>
    <property type="match status" value="1"/>
</dbReference>
<comment type="caution">
    <text evidence="8">The sequence shown here is derived from an EMBL/GenBank/DDBJ whole genome shotgun (WGS) entry which is preliminary data.</text>
</comment>
<dbReference type="PANTHER" id="PTHR20854">
    <property type="entry name" value="INOSITOL MONOPHOSPHATASE"/>
    <property type="match status" value="1"/>
</dbReference>
<dbReference type="Gene3D" id="3.40.190.80">
    <property type="match status" value="1"/>
</dbReference>
<dbReference type="GO" id="GO:0006020">
    <property type="term" value="P:inositol metabolic process"/>
    <property type="evidence" value="ECO:0007669"/>
    <property type="project" value="TreeGrafter"/>
</dbReference>
<dbReference type="InterPro" id="IPR020550">
    <property type="entry name" value="Inositol_monophosphatase_CS"/>
</dbReference>
<dbReference type="Gene3D" id="3.30.540.10">
    <property type="entry name" value="Fructose-1,6-Bisphosphatase, subunit A, domain 1"/>
    <property type="match status" value="1"/>
</dbReference>
<evidence type="ECO:0000313" key="8">
    <source>
        <dbReference type="EMBL" id="HIP98045.1"/>
    </source>
</evidence>
<organism evidence="8 9">
    <name type="scientific">Aquifex aeolicus</name>
    <dbReference type="NCBI Taxonomy" id="63363"/>
    <lineage>
        <taxon>Bacteria</taxon>
        <taxon>Pseudomonadati</taxon>
        <taxon>Aquificota</taxon>
        <taxon>Aquificia</taxon>
        <taxon>Aquificales</taxon>
        <taxon>Aquificaceae</taxon>
        <taxon>Aquifex</taxon>
    </lineage>
</organism>
<keyword evidence="5 6" id="KW-0460">Magnesium</keyword>
<evidence type="ECO:0000256" key="7">
    <source>
        <dbReference type="RuleBase" id="RU364068"/>
    </source>
</evidence>
<comment type="catalytic activity">
    <reaction evidence="1 7">
        <text>a myo-inositol phosphate + H2O = myo-inositol + phosphate</text>
        <dbReference type="Rhea" id="RHEA:24056"/>
        <dbReference type="ChEBI" id="CHEBI:15377"/>
        <dbReference type="ChEBI" id="CHEBI:17268"/>
        <dbReference type="ChEBI" id="CHEBI:43474"/>
        <dbReference type="ChEBI" id="CHEBI:84139"/>
        <dbReference type="EC" id="3.1.3.25"/>
    </reaction>
</comment>
<dbReference type="GO" id="GO:0046854">
    <property type="term" value="P:phosphatidylinositol phosphate biosynthetic process"/>
    <property type="evidence" value="ECO:0007669"/>
    <property type="project" value="InterPro"/>
</dbReference>
<dbReference type="FunFam" id="3.30.540.10:FF:000003">
    <property type="entry name" value="Inositol-1-monophosphatase"/>
    <property type="match status" value="1"/>
</dbReference>
<accession>A0A9D0YQ23</accession>
<comment type="similarity">
    <text evidence="7">Belongs to the inositol monophosphatase superfamily.</text>
</comment>
<reference evidence="8" key="1">
    <citation type="journal article" date="2020" name="ISME J.">
        <title>Gammaproteobacteria mediating utilization of methyl-, sulfur- and petroleum organic compounds in deep ocean hydrothermal plumes.</title>
        <authorList>
            <person name="Zhou Z."/>
            <person name="Liu Y."/>
            <person name="Pan J."/>
            <person name="Cron B.R."/>
            <person name="Toner B.M."/>
            <person name="Anantharaman K."/>
            <person name="Breier J.A."/>
            <person name="Dick G.J."/>
            <person name="Li M."/>
        </authorList>
    </citation>
    <scope>NUCLEOTIDE SEQUENCE</scope>
    <source>
        <strain evidence="8">SZUA-1501</strain>
    </source>
</reference>
<dbReference type="Proteomes" id="UP000606463">
    <property type="component" value="Unassembled WGS sequence"/>
</dbReference>
<proteinExistence type="inferred from homology"/>
<keyword evidence="4 7" id="KW-0378">Hydrolase</keyword>
<evidence type="ECO:0000256" key="1">
    <source>
        <dbReference type="ARBA" id="ARBA00001033"/>
    </source>
</evidence>
<evidence type="ECO:0000256" key="5">
    <source>
        <dbReference type="ARBA" id="ARBA00022842"/>
    </source>
</evidence>
<comment type="cofactor">
    <cofactor evidence="2 6 7">
        <name>Mg(2+)</name>
        <dbReference type="ChEBI" id="CHEBI:18420"/>
    </cofactor>
</comment>
<dbReference type="AlphaFoldDB" id="A0A9D0YQ23"/>
<dbReference type="EMBL" id="DQVE01000014">
    <property type="protein sequence ID" value="HIP98045.1"/>
    <property type="molecule type" value="Genomic_DNA"/>
</dbReference>
<name>A0A9D0YQ23_AQUAO</name>
<dbReference type="GO" id="GO:0008934">
    <property type="term" value="F:inositol monophosphate 1-phosphatase activity"/>
    <property type="evidence" value="ECO:0007669"/>
    <property type="project" value="InterPro"/>
</dbReference>
<feature type="binding site" evidence="6">
    <location>
        <position position="216"/>
    </location>
    <ligand>
        <name>Mg(2+)</name>
        <dbReference type="ChEBI" id="CHEBI:18420"/>
        <label>1</label>
        <note>catalytic</note>
    </ligand>
</feature>
<dbReference type="PRINTS" id="PR01959">
    <property type="entry name" value="SBIMPHPHTASE"/>
</dbReference>
<dbReference type="InterPro" id="IPR022337">
    <property type="entry name" value="Inositol_monophosphatase_SuhB"/>
</dbReference>
<dbReference type="CDD" id="cd01639">
    <property type="entry name" value="IMPase"/>
    <property type="match status" value="1"/>
</dbReference>
<keyword evidence="3 6" id="KW-0479">Metal-binding</keyword>
<evidence type="ECO:0000256" key="6">
    <source>
        <dbReference type="PIRSR" id="PIRSR600760-2"/>
    </source>
</evidence>